<protein>
    <submittedName>
        <fullName evidence="6">CG15365</fullName>
    </submittedName>
</protein>
<feature type="compositionally biased region" description="Low complexity" evidence="5">
    <location>
        <begin position="333"/>
        <end position="346"/>
    </location>
</feature>
<evidence type="ECO:0000256" key="1">
    <source>
        <dbReference type="ARBA" id="ARBA00004496"/>
    </source>
</evidence>
<dbReference type="EMBL" id="CP012528">
    <property type="protein sequence ID" value="ALC49780.1"/>
    <property type="molecule type" value="Genomic_DNA"/>
</dbReference>
<dbReference type="Pfam" id="PF06818">
    <property type="entry name" value="Fez1"/>
    <property type="match status" value="1"/>
</dbReference>
<keyword evidence="3 4" id="KW-0175">Coiled coil</keyword>
<dbReference type="GO" id="GO:0005737">
    <property type="term" value="C:cytoplasm"/>
    <property type="evidence" value="ECO:0007669"/>
    <property type="project" value="UniProtKB-SubCell"/>
</dbReference>
<dbReference type="AlphaFoldDB" id="A0A0M4EZT5"/>
<dbReference type="PANTHER" id="PTHR19354">
    <property type="entry name" value="ZIPPER PUTATIVE TUMOR SUPPRESSOR 2 HOMOLOG-LIKE PROTEIN-RELATED"/>
    <property type="match status" value="1"/>
</dbReference>
<comment type="subcellular location">
    <subcellularLocation>
        <location evidence="1">Cytoplasm</location>
    </subcellularLocation>
</comment>
<dbReference type="InterPro" id="IPR045329">
    <property type="entry name" value="LZTS"/>
</dbReference>
<feature type="compositionally biased region" description="Low complexity" evidence="5">
    <location>
        <begin position="232"/>
        <end position="263"/>
    </location>
</feature>
<feature type="region of interest" description="Disordered" evidence="5">
    <location>
        <begin position="112"/>
        <end position="137"/>
    </location>
</feature>
<reference evidence="6 7" key="1">
    <citation type="submission" date="2015-08" db="EMBL/GenBank/DDBJ databases">
        <title>Ancestral chromatin configuration constrains chromatin evolution on differentiating sex chromosomes in Drosophila.</title>
        <authorList>
            <person name="Zhou Q."/>
            <person name="Bachtrog D."/>
        </authorList>
    </citation>
    <scope>NUCLEOTIDE SEQUENCE [LARGE SCALE GENOMIC DNA]</scope>
    <source>
        <tissue evidence="6">Whole larvae</tissue>
    </source>
</reference>
<feature type="region of interest" description="Disordered" evidence="5">
    <location>
        <begin position="230"/>
        <end position="267"/>
    </location>
</feature>
<feature type="coiled-coil region" evidence="4">
    <location>
        <begin position="581"/>
        <end position="615"/>
    </location>
</feature>
<dbReference type="STRING" id="30019.A0A0M4EZT5"/>
<evidence type="ECO:0000313" key="6">
    <source>
        <dbReference type="EMBL" id="ALC49780.1"/>
    </source>
</evidence>
<evidence type="ECO:0000256" key="3">
    <source>
        <dbReference type="ARBA" id="ARBA00023054"/>
    </source>
</evidence>
<feature type="coiled-coil region" evidence="4">
    <location>
        <begin position="429"/>
        <end position="491"/>
    </location>
</feature>
<sequence length="672" mass="75807">MGRRTTSYEQKLQELESIDVRYFTNSSGGLDVLEYFFRRMSAATTHMALPAQAVSSAAAALGKRGHKRSVSLENNAPLALRSTPSLSSMGMGSPLLQLAGGAAHGALHTGTLKSRQEQRRLSQKFGSHSNLDDALTAPQMRSKFHNIRQMFELSRSCAAGELSESKSGEEQSLQSLPALLVRRTTPIAAGSRLAISEQQQQQQGEPLEQQNFLRPIAFKPIPFEPDYRIASQQQQQQQQHTQQQQQQQQLQQQQQHQHQQQQQPALAAERYGYGSTPSLVPLVTPATQKFGSTTDLRHLAARRRGQRIVQRHSNEDHLALGLEYLNGHDRPDGASSKNSAGAAAGSDLTPSPSDSGISELEAALKDRDSELSYLRQAMEHNEKDKEVYWEHETQRLKLYYEAQQREYQLKFKKMEQLLALQQFQLKQHKLRQSEQLQKLQQQLDQVKCSNQSLKHHEQQLQCSAVGLNQQLEQAQQTVASLRTQLEDSEWKVCERNGEIALLKTQLKEAHLRKELSDLAIAHEYGEEPCGRYTRLKQQLDNLNEICQKTHKYAQESAAPQQLDAIIERLQLNQSQPAGQALDTLIEESTNYAEDIANLRQKLDDFRLNLELEKRQWSAEKDKVLSYQKQLQSHYIHMYQKLRCLDATTAAAGVGAGAAASVEPTEQTKLSLS</sequence>
<dbReference type="PANTHER" id="PTHR19354:SF2">
    <property type="entry name" value="LEUCINE-RICH REPEAT-CONTAINING PROTEIN DDB_G0290503"/>
    <property type="match status" value="1"/>
</dbReference>
<evidence type="ECO:0000313" key="7">
    <source>
        <dbReference type="Proteomes" id="UP000494163"/>
    </source>
</evidence>
<proteinExistence type="predicted"/>
<evidence type="ECO:0000256" key="2">
    <source>
        <dbReference type="ARBA" id="ARBA00022490"/>
    </source>
</evidence>
<dbReference type="Proteomes" id="UP000494163">
    <property type="component" value="Chromosome X"/>
</dbReference>
<dbReference type="OrthoDB" id="10030037at2759"/>
<organism evidence="6 7">
    <name type="scientific">Drosophila busckii</name>
    <name type="common">Fruit fly</name>
    <dbReference type="NCBI Taxonomy" id="30019"/>
    <lineage>
        <taxon>Eukaryota</taxon>
        <taxon>Metazoa</taxon>
        <taxon>Ecdysozoa</taxon>
        <taxon>Arthropoda</taxon>
        <taxon>Hexapoda</taxon>
        <taxon>Insecta</taxon>
        <taxon>Pterygota</taxon>
        <taxon>Neoptera</taxon>
        <taxon>Endopterygota</taxon>
        <taxon>Diptera</taxon>
        <taxon>Brachycera</taxon>
        <taxon>Muscomorpha</taxon>
        <taxon>Ephydroidea</taxon>
        <taxon>Drosophilidae</taxon>
        <taxon>Drosophila</taxon>
    </lineage>
</organism>
<evidence type="ECO:0000256" key="5">
    <source>
        <dbReference type="SAM" id="MobiDB-lite"/>
    </source>
</evidence>
<dbReference type="OMA" id="ESEWNLC"/>
<keyword evidence="2" id="KW-0963">Cytoplasm</keyword>
<accession>A0A0M4EZT5</accession>
<evidence type="ECO:0000256" key="4">
    <source>
        <dbReference type="SAM" id="Coils"/>
    </source>
</evidence>
<keyword evidence="7" id="KW-1185">Reference proteome</keyword>
<gene>
    <name evidence="6" type="ORF">Dbus_chrXg1636</name>
</gene>
<feature type="region of interest" description="Disordered" evidence="5">
    <location>
        <begin position="329"/>
        <end position="356"/>
    </location>
</feature>
<name>A0A0M4EZT5_DROBS</name>
<dbReference type="SMR" id="A0A0M4EZT5"/>